<dbReference type="EMBL" id="ADFV01085735">
    <property type="status" value="NOT_ANNOTATED_CDS"/>
    <property type="molecule type" value="Genomic_DNA"/>
</dbReference>
<accession>A0A2I3GRZ7</accession>
<gene>
    <name evidence="1" type="primary">CEP89</name>
</gene>
<keyword evidence="2" id="KW-1185">Reference proteome</keyword>
<name>A0A2I3GRZ7_NOMLE</name>
<dbReference type="PANTHER" id="PTHR12138:SF154">
    <property type="entry name" value="PROTEIN-SERINE_THREONINE PHOSPHATASE"/>
    <property type="match status" value="1"/>
</dbReference>
<dbReference type="AlphaFoldDB" id="A0A2I3GRZ7"/>
<dbReference type="EMBL" id="ADFV01085737">
    <property type="status" value="NOT_ANNOTATED_CDS"/>
    <property type="molecule type" value="Genomic_DNA"/>
</dbReference>
<dbReference type="EMBL" id="ADFV01085734">
    <property type="status" value="NOT_ANNOTATED_CDS"/>
    <property type="molecule type" value="Genomic_DNA"/>
</dbReference>
<protein>
    <submittedName>
        <fullName evidence="1">Centrosomal protein 89</fullName>
    </submittedName>
</protein>
<reference evidence="1" key="3">
    <citation type="submission" date="2025-09" db="UniProtKB">
        <authorList>
            <consortium name="Ensembl"/>
        </authorList>
    </citation>
    <scope>IDENTIFICATION</scope>
</reference>
<dbReference type="EMBL" id="ADFV01085739">
    <property type="status" value="NOT_ANNOTATED_CDS"/>
    <property type="molecule type" value="Genomic_DNA"/>
</dbReference>
<evidence type="ECO:0000313" key="1">
    <source>
        <dbReference type="Ensembl" id="ENSNLEP00000034015.1"/>
    </source>
</evidence>
<dbReference type="Ensembl" id="ENSNLET00000058405.1">
    <property type="protein sequence ID" value="ENSNLEP00000034015.1"/>
    <property type="gene ID" value="ENSNLEG00000007643.3"/>
</dbReference>
<evidence type="ECO:0000313" key="2">
    <source>
        <dbReference type="Proteomes" id="UP000001073"/>
    </source>
</evidence>
<dbReference type="EMBL" id="ADFV01085741">
    <property type="status" value="NOT_ANNOTATED_CDS"/>
    <property type="molecule type" value="Genomic_DNA"/>
</dbReference>
<dbReference type="EMBL" id="ADFV01085732">
    <property type="status" value="NOT_ANNOTATED_CDS"/>
    <property type="molecule type" value="Genomic_DNA"/>
</dbReference>
<dbReference type="PANTHER" id="PTHR12138">
    <property type="entry name" value="PRIMATE-EXPANDED PROTEIN FAMILY"/>
    <property type="match status" value="1"/>
</dbReference>
<proteinExistence type="predicted"/>
<dbReference type="EMBL" id="ADFV01085733">
    <property type="status" value="NOT_ANNOTATED_CDS"/>
    <property type="molecule type" value="Genomic_DNA"/>
</dbReference>
<dbReference type="EMBL" id="ADFV01085738">
    <property type="status" value="NOT_ANNOTATED_CDS"/>
    <property type="molecule type" value="Genomic_DNA"/>
</dbReference>
<reference evidence="1" key="2">
    <citation type="submission" date="2025-08" db="UniProtKB">
        <authorList>
            <consortium name="Ensembl"/>
        </authorList>
    </citation>
    <scope>IDENTIFICATION</scope>
</reference>
<dbReference type="GeneTree" id="ENSGT00390000018876"/>
<dbReference type="EMBL" id="ADFV01085740">
    <property type="status" value="NOT_ANNOTATED_CDS"/>
    <property type="molecule type" value="Genomic_DNA"/>
</dbReference>
<dbReference type="Proteomes" id="UP000001073">
    <property type="component" value="Chromosome 10"/>
</dbReference>
<sequence>MLLGFRRGRRSQFKQGLALSPRLECSGAIIAHCILELLGSSDLPTSASRVAETTGARHDSRLIVQYFCGDRDLAMLLWRS</sequence>
<reference evidence="1 2" key="1">
    <citation type="submission" date="2012-10" db="EMBL/GenBank/DDBJ databases">
        <authorList>
            <consortium name="Gibbon Genome Sequencing Consortium"/>
        </authorList>
    </citation>
    <scope>NUCLEOTIDE SEQUENCE [LARGE SCALE GENOMIC DNA]</scope>
</reference>
<dbReference type="EMBL" id="ADFV01085736">
    <property type="status" value="NOT_ANNOTATED_CDS"/>
    <property type="molecule type" value="Genomic_DNA"/>
</dbReference>
<organism evidence="1 2">
    <name type="scientific">Nomascus leucogenys</name>
    <name type="common">Northern white-cheeked gibbon</name>
    <name type="synonym">Hylobates leucogenys</name>
    <dbReference type="NCBI Taxonomy" id="61853"/>
    <lineage>
        <taxon>Eukaryota</taxon>
        <taxon>Metazoa</taxon>
        <taxon>Chordata</taxon>
        <taxon>Craniata</taxon>
        <taxon>Vertebrata</taxon>
        <taxon>Euteleostomi</taxon>
        <taxon>Mammalia</taxon>
        <taxon>Eutheria</taxon>
        <taxon>Euarchontoglires</taxon>
        <taxon>Primates</taxon>
        <taxon>Haplorrhini</taxon>
        <taxon>Catarrhini</taxon>
        <taxon>Hylobatidae</taxon>
        <taxon>Nomascus</taxon>
    </lineage>
</organism>